<dbReference type="Proteomes" id="UP000613030">
    <property type="component" value="Unassembled WGS sequence"/>
</dbReference>
<protein>
    <recommendedName>
        <fullName evidence="4">DUF4374 domain-containing protein</fullName>
    </recommendedName>
</protein>
<keyword evidence="1" id="KW-0732">Signal</keyword>
<evidence type="ECO:0000256" key="1">
    <source>
        <dbReference type="SAM" id="SignalP"/>
    </source>
</evidence>
<organism evidence="2 3">
    <name type="scientific">Chryseolinea lacunae</name>
    <dbReference type="NCBI Taxonomy" id="2801331"/>
    <lineage>
        <taxon>Bacteria</taxon>
        <taxon>Pseudomonadati</taxon>
        <taxon>Bacteroidota</taxon>
        <taxon>Cytophagia</taxon>
        <taxon>Cytophagales</taxon>
        <taxon>Fulvivirgaceae</taxon>
        <taxon>Chryseolinea</taxon>
    </lineage>
</organism>
<sequence>MLRKLYSLLFTLAGLLIIAGCSEKSNPEYDIQNFTSVFDNNKFDASYFPIDMRETPDGGYIILGGRRLSENSEFAGIYLLKVDKFGQFEKEIDVPKSTGVYPVGKLIEYQTRYYFFCMDEQTLNAQIASVDALLEAVAAKPVQGTLTYPGAVSFIDNNFVLLSYDNSAKQSVISLLNPDGGILASKGYDIGVGADDQIITEKYVIEHYLRTGRQWPFEVGKMANGLYYFNGFFNYTFSLVFSDVQADEPRNVVQGQSDKGGLSAVSYIGANKFAFARFSYGNNYILPNKDVPTGSPSSSDFGGYTLPELVADAPVKILPVTVDNKTALVYASNTRSKQIGLYFYDENSGKFISSRYLGFSNPYEIASLIQTTDGGLAITGTTYLAGRFPRICVFKISKEELAGQINK</sequence>
<dbReference type="SUPFAM" id="SSF82171">
    <property type="entry name" value="DPP6 N-terminal domain-like"/>
    <property type="match status" value="1"/>
</dbReference>
<comment type="caution">
    <text evidence="2">The sequence shown here is derived from an EMBL/GenBank/DDBJ whole genome shotgun (WGS) entry which is preliminary data.</text>
</comment>
<feature type="signal peptide" evidence="1">
    <location>
        <begin position="1"/>
        <end position="19"/>
    </location>
</feature>
<accession>A0ABS1KX66</accession>
<dbReference type="RefSeq" id="WP_202013282.1">
    <property type="nucleotide sequence ID" value="NZ_JAERRB010000008.1"/>
</dbReference>
<name>A0ABS1KX66_9BACT</name>
<evidence type="ECO:0000313" key="2">
    <source>
        <dbReference type="EMBL" id="MBL0743802.1"/>
    </source>
</evidence>
<evidence type="ECO:0008006" key="4">
    <source>
        <dbReference type="Google" id="ProtNLM"/>
    </source>
</evidence>
<dbReference type="EMBL" id="JAERRB010000008">
    <property type="protein sequence ID" value="MBL0743802.1"/>
    <property type="molecule type" value="Genomic_DNA"/>
</dbReference>
<proteinExistence type="predicted"/>
<feature type="chain" id="PRO_5045250965" description="DUF4374 domain-containing protein" evidence="1">
    <location>
        <begin position="20"/>
        <end position="407"/>
    </location>
</feature>
<dbReference type="PROSITE" id="PS51257">
    <property type="entry name" value="PROKAR_LIPOPROTEIN"/>
    <property type="match status" value="1"/>
</dbReference>
<keyword evidence="3" id="KW-1185">Reference proteome</keyword>
<reference evidence="2 3" key="1">
    <citation type="submission" date="2021-01" db="EMBL/GenBank/DDBJ databases">
        <title>Chryseolinea sp. Jin1 Genome sequencing and assembly.</title>
        <authorList>
            <person name="Kim I."/>
        </authorList>
    </citation>
    <scope>NUCLEOTIDE SEQUENCE [LARGE SCALE GENOMIC DNA]</scope>
    <source>
        <strain evidence="2 3">Jin1</strain>
    </source>
</reference>
<gene>
    <name evidence="2" type="ORF">JI741_21405</name>
</gene>
<evidence type="ECO:0000313" key="3">
    <source>
        <dbReference type="Proteomes" id="UP000613030"/>
    </source>
</evidence>